<keyword evidence="6" id="KW-0547">Nucleotide-binding</keyword>
<keyword evidence="2" id="KW-1277">Toxin-antitoxin system</keyword>
<dbReference type="Gene3D" id="3.30.460.10">
    <property type="entry name" value="Beta Polymerase, domain 2"/>
    <property type="match status" value="1"/>
</dbReference>
<evidence type="ECO:0000256" key="9">
    <source>
        <dbReference type="ARBA" id="ARBA00038276"/>
    </source>
</evidence>
<gene>
    <name evidence="11" type="ORF">HNQ77_000288</name>
</gene>
<evidence type="ECO:0000256" key="4">
    <source>
        <dbReference type="ARBA" id="ARBA00022695"/>
    </source>
</evidence>
<dbReference type="OrthoDB" id="9809323at2"/>
<keyword evidence="12" id="KW-1185">Reference proteome</keyword>
<name>A0A841JMJ2_9BACT</name>
<evidence type="ECO:0000256" key="6">
    <source>
        <dbReference type="ARBA" id="ARBA00022741"/>
    </source>
</evidence>
<evidence type="ECO:0000313" key="12">
    <source>
        <dbReference type="Proteomes" id="UP000538666"/>
    </source>
</evidence>
<keyword evidence="4" id="KW-0548">Nucleotidyltransferase</keyword>
<accession>A0A841JMJ2</accession>
<comment type="similarity">
    <text evidence="9">Belongs to the MntA antitoxin family.</text>
</comment>
<dbReference type="AlphaFoldDB" id="A0A841JMJ2"/>
<dbReference type="InterPro" id="IPR052038">
    <property type="entry name" value="Type-VII_TA_antitoxin"/>
</dbReference>
<protein>
    <recommendedName>
        <fullName evidence="10">Polymerase nucleotidyl transferase domain-containing protein</fullName>
    </recommendedName>
</protein>
<keyword evidence="3" id="KW-0808">Transferase</keyword>
<evidence type="ECO:0000256" key="8">
    <source>
        <dbReference type="ARBA" id="ARBA00022842"/>
    </source>
</evidence>
<comment type="cofactor">
    <cofactor evidence="1">
        <name>Mg(2+)</name>
        <dbReference type="ChEBI" id="CHEBI:18420"/>
    </cofactor>
</comment>
<dbReference type="SUPFAM" id="SSF81301">
    <property type="entry name" value="Nucleotidyltransferase"/>
    <property type="match status" value="1"/>
</dbReference>
<evidence type="ECO:0000313" key="11">
    <source>
        <dbReference type="EMBL" id="MBB6142350.1"/>
    </source>
</evidence>
<dbReference type="GO" id="GO:0046872">
    <property type="term" value="F:metal ion binding"/>
    <property type="evidence" value="ECO:0007669"/>
    <property type="project" value="UniProtKB-KW"/>
</dbReference>
<evidence type="ECO:0000256" key="2">
    <source>
        <dbReference type="ARBA" id="ARBA00022649"/>
    </source>
</evidence>
<dbReference type="Proteomes" id="UP000538666">
    <property type="component" value="Unassembled WGS sequence"/>
</dbReference>
<dbReference type="InterPro" id="IPR043519">
    <property type="entry name" value="NT_sf"/>
</dbReference>
<dbReference type="InterPro" id="IPR002934">
    <property type="entry name" value="Polymerase_NTP_transf_dom"/>
</dbReference>
<dbReference type="RefSeq" id="WP_050057594.1">
    <property type="nucleotide sequence ID" value="NZ_JACHEK010000001.1"/>
</dbReference>
<dbReference type="GO" id="GO:0005524">
    <property type="term" value="F:ATP binding"/>
    <property type="evidence" value="ECO:0007669"/>
    <property type="project" value="UniProtKB-KW"/>
</dbReference>
<dbReference type="PANTHER" id="PTHR33571:SF12">
    <property type="entry name" value="BSL3053 PROTEIN"/>
    <property type="match status" value="1"/>
</dbReference>
<evidence type="ECO:0000256" key="3">
    <source>
        <dbReference type="ARBA" id="ARBA00022679"/>
    </source>
</evidence>
<sequence length="98" mass="10900">MDRRHVIETLRSHELELRAAGIVHLSVFGSVARDEASLDSDIDLLAEFDQSKLHTLVSVGRLEIEIGDLLDAKVDLSTVSWLKESVRQKAMSEAVLAF</sequence>
<keyword evidence="8" id="KW-0460">Magnesium</keyword>
<evidence type="ECO:0000256" key="1">
    <source>
        <dbReference type="ARBA" id="ARBA00001946"/>
    </source>
</evidence>
<keyword evidence="7" id="KW-0067">ATP-binding</keyword>
<comment type="caution">
    <text evidence="11">The sequence shown here is derived from an EMBL/GenBank/DDBJ whole genome shotgun (WGS) entry which is preliminary data.</text>
</comment>
<dbReference type="CDD" id="cd05403">
    <property type="entry name" value="NT_KNTase_like"/>
    <property type="match status" value="1"/>
</dbReference>
<dbReference type="PANTHER" id="PTHR33571">
    <property type="entry name" value="SSL8005 PROTEIN"/>
    <property type="match status" value="1"/>
</dbReference>
<dbReference type="GO" id="GO:0016779">
    <property type="term" value="F:nucleotidyltransferase activity"/>
    <property type="evidence" value="ECO:0007669"/>
    <property type="project" value="UniProtKB-KW"/>
</dbReference>
<proteinExistence type="inferred from homology"/>
<feature type="domain" description="Polymerase nucleotidyl transferase" evidence="10">
    <location>
        <begin position="22"/>
        <end position="95"/>
    </location>
</feature>
<evidence type="ECO:0000256" key="7">
    <source>
        <dbReference type="ARBA" id="ARBA00022840"/>
    </source>
</evidence>
<evidence type="ECO:0000259" key="10">
    <source>
        <dbReference type="Pfam" id="PF01909"/>
    </source>
</evidence>
<keyword evidence="5" id="KW-0479">Metal-binding</keyword>
<evidence type="ECO:0000256" key="5">
    <source>
        <dbReference type="ARBA" id="ARBA00022723"/>
    </source>
</evidence>
<reference evidence="11 12" key="1">
    <citation type="submission" date="2020-08" db="EMBL/GenBank/DDBJ databases">
        <title>Genomic Encyclopedia of Type Strains, Phase IV (KMG-IV): sequencing the most valuable type-strain genomes for metagenomic binning, comparative biology and taxonomic classification.</title>
        <authorList>
            <person name="Goeker M."/>
        </authorList>
    </citation>
    <scope>NUCLEOTIDE SEQUENCE [LARGE SCALE GENOMIC DNA]</scope>
    <source>
        <strain evidence="11 12">DSM 103733</strain>
    </source>
</reference>
<dbReference type="Pfam" id="PF01909">
    <property type="entry name" value="NTP_transf_2"/>
    <property type="match status" value="1"/>
</dbReference>
<organism evidence="11 12">
    <name type="scientific">Silvibacterium bohemicum</name>
    <dbReference type="NCBI Taxonomy" id="1577686"/>
    <lineage>
        <taxon>Bacteria</taxon>
        <taxon>Pseudomonadati</taxon>
        <taxon>Acidobacteriota</taxon>
        <taxon>Terriglobia</taxon>
        <taxon>Terriglobales</taxon>
        <taxon>Acidobacteriaceae</taxon>
        <taxon>Silvibacterium</taxon>
    </lineage>
</organism>
<dbReference type="EMBL" id="JACHEK010000001">
    <property type="protein sequence ID" value="MBB6142350.1"/>
    <property type="molecule type" value="Genomic_DNA"/>
</dbReference>